<name>B7QK27_IXOSC</name>
<dbReference type="AlphaFoldDB" id="B7QK27"/>
<proteinExistence type="predicted"/>
<evidence type="ECO:0000313" key="2">
    <source>
        <dbReference type="EnsemblMetazoa" id="ISCW015068-PA"/>
    </source>
</evidence>
<evidence type="ECO:0000313" key="1">
    <source>
        <dbReference type="EMBL" id="EEC19199.1"/>
    </source>
</evidence>
<dbReference type="EMBL" id="DS956485">
    <property type="protein sequence ID" value="EEC19199.1"/>
    <property type="molecule type" value="Genomic_DNA"/>
</dbReference>
<gene>
    <name evidence="1" type="ORF">IscW_ISCW015068</name>
</gene>
<dbReference type="InParanoid" id="B7QK27"/>
<reference evidence="1 3" key="1">
    <citation type="submission" date="2008-03" db="EMBL/GenBank/DDBJ databases">
        <title>Annotation of Ixodes scapularis.</title>
        <authorList>
            <consortium name="Ixodes scapularis Genome Project Consortium"/>
            <person name="Caler E."/>
            <person name="Hannick L.I."/>
            <person name="Bidwell S."/>
            <person name="Joardar V."/>
            <person name="Thiagarajan M."/>
            <person name="Amedeo P."/>
            <person name="Galinsky K.J."/>
            <person name="Schobel S."/>
            <person name="Inman J."/>
            <person name="Hostetler J."/>
            <person name="Miller J."/>
            <person name="Hammond M."/>
            <person name="Megy K."/>
            <person name="Lawson D."/>
            <person name="Kodira C."/>
            <person name="Sutton G."/>
            <person name="Meyer J."/>
            <person name="Hill C.A."/>
            <person name="Birren B."/>
            <person name="Nene V."/>
            <person name="Collins F."/>
            <person name="Alarcon-Chaidez F."/>
            <person name="Wikel S."/>
            <person name="Strausberg R."/>
        </authorList>
    </citation>
    <scope>NUCLEOTIDE SEQUENCE [LARGE SCALE GENOMIC DNA]</scope>
    <source>
        <strain evidence="3">Wikel</strain>
        <strain evidence="1">Wikel colony</strain>
    </source>
</reference>
<dbReference type="HOGENOM" id="CLU_1295649_0_0_1"/>
<organism>
    <name type="scientific">Ixodes scapularis</name>
    <name type="common">Black-legged tick</name>
    <name type="synonym">Deer tick</name>
    <dbReference type="NCBI Taxonomy" id="6945"/>
    <lineage>
        <taxon>Eukaryota</taxon>
        <taxon>Metazoa</taxon>
        <taxon>Ecdysozoa</taxon>
        <taxon>Arthropoda</taxon>
        <taxon>Chelicerata</taxon>
        <taxon>Arachnida</taxon>
        <taxon>Acari</taxon>
        <taxon>Parasitiformes</taxon>
        <taxon>Ixodida</taxon>
        <taxon>Ixodoidea</taxon>
        <taxon>Ixodidae</taxon>
        <taxon>Ixodinae</taxon>
        <taxon>Ixodes</taxon>
    </lineage>
</organism>
<reference evidence="2" key="2">
    <citation type="submission" date="2020-05" db="UniProtKB">
        <authorList>
            <consortium name="EnsemblMetazoa"/>
        </authorList>
    </citation>
    <scope>IDENTIFICATION</scope>
    <source>
        <strain evidence="2">wikel</strain>
    </source>
</reference>
<accession>B7QK27</accession>
<dbReference type="EMBL" id="ABJB010216488">
    <property type="status" value="NOT_ANNOTATED_CDS"/>
    <property type="molecule type" value="Genomic_DNA"/>
</dbReference>
<dbReference type="PaxDb" id="6945-B7QK27"/>
<dbReference type="EnsemblMetazoa" id="ISCW015068-RA">
    <property type="protein sequence ID" value="ISCW015068-PA"/>
    <property type="gene ID" value="ISCW015068"/>
</dbReference>
<sequence>MRRARGTSLRIATVRSSATRTQRFRRPRRNCRSNQIAAASAAVVAGPISGKLAVFLAEYHGASGIYEAELLCRILSAALTGSAAAQHRRQSPFLTLEGSRTQHRDESSVEFSRALKTLYDRADASAPDSNKVSRAIRQSHPQFHPYLRGRAFRDLDDLAREVHQIQANILVELSYRPLLPPEACLETSCVWTDNSRRGMEERGLWQLHSHMIP</sequence>
<dbReference type="Proteomes" id="UP000001555">
    <property type="component" value="Unassembled WGS sequence"/>
</dbReference>
<keyword evidence="3" id="KW-1185">Reference proteome</keyword>
<evidence type="ECO:0000313" key="3">
    <source>
        <dbReference type="Proteomes" id="UP000001555"/>
    </source>
</evidence>
<dbReference type="VEuPathDB" id="VectorBase:ISCI015068"/>
<dbReference type="VEuPathDB" id="VectorBase:ISCW015068"/>
<protein>
    <submittedName>
        <fullName evidence="1 2">Uncharacterized protein</fullName>
    </submittedName>
</protein>